<proteinExistence type="predicted"/>
<comment type="caution">
    <text evidence="1">The sequence shown here is derived from an EMBL/GenBank/DDBJ whole genome shotgun (WGS) entry which is preliminary data.</text>
</comment>
<sequence length="224" mass="25845">MAKECCFDNQQTINSDEDDKQIDVLTFPTTVFLLSEISTHSLSNSESANLPISSPRYKFMNEYYSSESQEPNIQTRTFQDQKIALCHQNSNSLRENNQFIPLSQQTIIQKKTNCNQLTQRNCQEKQEIKVKRDQKLSLPSIPKKINEKRFISNKINGILKESCLKSPGNGNGRIRPIFDLFVGRPSNKNVSFQFTIEQIKTMKKNNKSNIFSVLNENKTKLFLI</sequence>
<protein>
    <submittedName>
        <fullName evidence="1">Uncharacterized protein</fullName>
    </submittedName>
</protein>
<dbReference type="AlphaFoldDB" id="A0A8S1PI93"/>
<name>A0A8S1PI93_9CILI</name>
<dbReference type="OrthoDB" id="301348at2759"/>
<dbReference type="EMBL" id="CAJJDN010000077">
    <property type="protein sequence ID" value="CAD8102088.1"/>
    <property type="molecule type" value="Genomic_DNA"/>
</dbReference>
<dbReference type="Proteomes" id="UP000692954">
    <property type="component" value="Unassembled WGS sequence"/>
</dbReference>
<gene>
    <name evidence="1" type="ORF">PSON_ATCC_30995.1.T0770078</name>
</gene>
<keyword evidence="2" id="KW-1185">Reference proteome</keyword>
<accession>A0A8S1PI93</accession>
<reference evidence="1" key="1">
    <citation type="submission" date="2021-01" db="EMBL/GenBank/DDBJ databases">
        <authorList>
            <consortium name="Genoscope - CEA"/>
            <person name="William W."/>
        </authorList>
    </citation>
    <scope>NUCLEOTIDE SEQUENCE</scope>
</reference>
<evidence type="ECO:0000313" key="1">
    <source>
        <dbReference type="EMBL" id="CAD8102088.1"/>
    </source>
</evidence>
<organism evidence="1 2">
    <name type="scientific">Paramecium sonneborni</name>
    <dbReference type="NCBI Taxonomy" id="65129"/>
    <lineage>
        <taxon>Eukaryota</taxon>
        <taxon>Sar</taxon>
        <taxon>Alveolata</taxon>
        <taxon>Ciliophora</taxon>
        <taxon>Intramacronucleata</taxon>
        <taxon>Oligohymenophorea</taxon>
        <taxon>Peniculida</taxon>
        <taxon>Parameciidae</taxon>
        <taxon>Paramecium</taxon>
    </lineage>
</organism>
<evidence type="ECO:0000313" key="2">
    <source>
        <dbReference type="Proteomes" id="UP000692954"/>
    </source>
</evidence>